<evidence type="ECO:0000256" key="2">
    <source>
        <dbReference type="ARBA" id="ARBA00023125"/>
    </source>
</evidence>
<feature type="region of interest" description="Disordered" evidence="5">
    <location>
        <begin position="95"/>
        <end position="132"/>
    </location>
</feature>
<dbReference type="Gene3D" id="1.10.30.10">
    <property type="entry name" value="High mobility group box domain"/>
    <property type="match status" value="1"/>
</dbReference>
<feature type="domain" description="HMG box" evidence="6">
    <location>
        <begin position="274"/>
        <end position="342"/>
    </location>
</feature>
<evidence type="ECO:0000259" key="6">
    <source>
        <dbReference type="PROSITE" id="PS50118"/>
    </source>
</evidence>
<evidence type="ECO:0000313" key="8">
    <source>
        <dbReference type="Proteomes" id="UP000784294"/>
    </source>
</evidence>
<dbReference type="PANTHER" id="PTHR10270:SF324">
    <property type="entry name" value="SOX DOMAIN-CONTAINING PROTEIN DICHAETE-RELATED"/>
    <property type="match status" value="1"/>
</dbReference>
<name>A0A3S5AAI7_9PLAT</name>
<keyword evidence="2 4" id="KW-0238">DNA-binding</keyword>
<comment type="subcellular location">
    <subcellularLocation>
        <location evidence="1">Nucleus</location>
    </subcellularLocation>
</comment>
<dbReference type="InterPro" id="IPR009071">
    <property type="entry name" value="HMG_box_dom"/>
</dbReference>
<comment type="caution">
    <text evidence="7">The sequence shown here is derived from an EMBL/GenBank/DDBJ whole genome shotgun (WGS) entry which is preliminary data.</text>
</comment>
<dbReference type="PROSITE" id="PS50118">
    <property type="entry name" value="HMG_BOX_2"/>
    <property type="match status" value="1"/>
</dbReference>
<dbReference type="FunFam" id="1.10.30.10:FF:000002">
    <property type="entry name" value="transcription factor Sox-2"/>
    <property type="match status" value="1"/>
</dbReference>
<evidence type="ECO:0000256" key="4">
    <source>
        <dbReference type="PROSITE-ProRule" id="PRU00267"/>
    </source>
</evidence>
<sequence>MPDSILLISPPSDLCSSTPGGSCLGDTTVTSLCCEEAASDVPPSSGQLDGRGTDPASEDDFCPPPPAWWRLLEPGLELTGHEGCRLAVSPFGSPFPIQPSTRLPVPPEPDSTPGPSNRLDPAHPPFSPDTQQAKAIDLSSTVSSSCSSSSCSSSLAFTPSASSSSLVSPPRFHNASASRLEEEQHMHDLVARSWTGLPSCRNFPLWPLDSWPSAAPSANPTTSTDIVSASAVNTSTSTSTSTSSTPSNGTSSVGEVESCRGNCGGGGGTTQSHVKRPMNAFMVWSRGQRRQMAQANPKMHNSEISKRLGADWKLLSEAEKRPFIDEAKRLRAVHMRNYPDYKYRPRRRPKVAAMAKAALTTSIVSRPIADVSSGLLGLSHHPPRQQHQHSDYILAKNTSCHGALEGGGDEVDEEEAFAGSSPSGPATELVADTASSDCTDWRLPSAHHALVSLLAGLQQHHYTSYHGLQPHSHRSPASFGFATGLSFPPAGLQAPLETGGWPVSSVNFGTRTSRRPTDHFPRVGRKETEGAEEEMEEEVEEEEEGEEEEEDEQEEAEEEEEGEEAAEEEGEEENGAEEQRKGGGRRRWRRGRPAPARQHPLTERQALLPQPVAEAAEDKLRDALSGCLHVAGLEPTASMMPTLGRAVDATATRGLSGQLPLMLGMVTALLRQAAGGSLPVGPGDLMMLRCAAIPAVASPPSLPAPLFGSLSPGQPEQSGQPGQPGLVHLPSSSSSSSSPPPPPLLPSLFASQPLSSLSLPFRMPHLPPSPSPSSSPPSALLPGLPRHSQPAAPLHSHRLDTMPAMRPPQLAELTDSPGLPLFHGLTWPHFNASRSGNLSL</sequence>
<dbReference type="PANTHER" id="PTHR10270">
    <property type="entry name" value="SOX TRANSCRIPTION FACTOR"/>
    <property type="match status" value="1"/>
</dbReference>
<feature type="compositionally biased region" description="Low complexity" evidence="5">
    <location>
        <begin position="746"/>
        <end position="760"/>
    </location>
</feature>
<feature type="region of interest" description="Disordered" evidence="5">
    <location>
        <begin position="235"/>
        <end position="275"/>
    </location>
</feature>
<dbReference type="AlphaFoldDB" id="A0A3S5AAI7"/>
<dbReference type="GO" id="GO:0030182">
    <property type="term" value="P:neuron differentiation"/>
    <property type="evidence" value="ECO:0007669"/>
    <property type="project" value="TreeGrafter"/>
</dbReference>
<dbReference type="GO" id="GO:0005634">
    <property type="term" value="C:nucleus"/>
    <property type="evidence" value="ECO:0007669"/>
    <property type="project" value="UniProtKB-SubCell"/>
</dbReference>
<feature type="region of interest" description="Disordered" evidence="5">
    <location>
        <begin position="159"/>
        <end position="179"/>
    </location>
</feature>
<feature type="region of interest" description="Disordered" evidence="5">
    <location>
        <begin position="405"/>
        <end position="429"/>
    </location>
</feature>
<dbReference type="GO" id="GO:0000978">
    <property type="term" value="F:RNA polymerase II cis-regulatory region sequence-specific DNA binding"/>
    <property type="evidence" value="ECO:0007669"/>
    <property type="project" value="TreeGrafter"/>
</dbReference>
<evidence type="ECO:0000313" key="7">
    <source>
        <dbReference type="EMBL" id="VEL19054.1"/>
    </source>
</evidence>
<reference evidence="7" key="1">
    <citation type="submission" date="2018-11" db="EMBL/GenBank/DDBJ databases">
        <authorList>
            <consortium name="Pathogen Informatics"/>
        </authorList>
    </citation>
    <scope>NUCLEOTIDE SEQUENCE</scope>
</reference>
<dbReference type="Pfam" id="PF00505">
    <property type="entry name" value="HMG_box"/>
    <property type="match status" value="1"/>
</dbReference>
<dbReference type="InterPro" id="IPR036910">
    <property type="entry name" value="HMG_box_dom_sf"/>
</dbReference>
<evidence type="ECO:0000256" key="3">
    <source>
        <dbReference type="ARBA" id="ARBA00023242"/>
    </source>
</evidence>
<feature type="compositionally biased region" description="Low complexity" evidence="5">
    <location>
        <begin position="776"/>
        <end position="785"/>
    </location>
</feature>
<keyword evidence="3 4" id="KW-0539">Nucleus</keyword>
<feature type="region of interest" description="Disordered" evidence="5">
    <location>
        <begin position="37"/>
        <end position="64"/>
    </location>
</feature>
<feature type="compositionally biased region" description="Acidic residues" evidence="5">
    <location>
        <begin position="407"/>
        <end position="416"/>
    </location>
</feature>
<gene>
    <name evidence="7" type="ORF">PXEA_LOCUS12494</name>
</gene>
<dbReference type="GO" id="GO:0007420">
    <property type="term" value="P:brain development"/>
    <property type="evidence" value="ECO:0007669"/>
    <property type="project" value="TreeGrafter"/>
</dbReference>
<feature type="compositionally biased region" description="Basic and acidic residues" evidence="5">
    <location>
        <begin position="515"/>
        <end position="529"/>
    </location>
</feature>
<dbReference type="EMBL" id="CAAALY010039845">
    <property type="protein sequence ID" value="VEL19054.1"/>
    <property type="molecule type" value="Genomic_DNA"/>
</dbReference>
<feature type="compositionally biased region" description="Low complexity" evidence="5">
    <location>
        <begin position="159"/>
        <end position="169"/>
    </location>
</feature>
<feature type="compositionally biased region" description="Pro residues" evidence="5">
    <location>
        <begin position="765"/>
        <end position="775"/>
    </location>
</feature>
<dbReference type="SMART" id="SM00398">
    <property type="entry name" value="HMG"/>
    <property type="match status" value="1"/>
</dbReference>
<feature type="compositionally biased region" description="Low complexity" evidence="5">
    <location>
        <begin position="706"/>
        <end position="737"/>
    </location>
</feature>
<feature type="compositionally biased region" description="Basic residues" evidence="5">
    <location>
        <begin position="582"/>
        <end position="592"/>
    </location>
</feature>
<keyword evidence="8" id="KW-1185">Reference proteome</keyword>
<accession>A0A3S5AAI7</accession>
<feature type="region of interest" description="Disordered" evidence="5">
    <location>
        <begin position="507"/>
        <end position="610"/>
    </location>
</feature>
<protein>
    <recommendedName>
        <fullName evidence="6">HMG box domain-containing protein</fullName>
    </recommendedName>
</protein>
<feature type="DNA-binding region" description="HMG box" evidence="4">
    <location>
        <begin position="274"/>
        <end position="342"/>
    </location>
</feature>
<organism evidence="7 8">
    <name type="scientific">Protopolystoma xenopodis</name>
    <dbReference type="NCBI Taxonomy" id="117903"/>
    <lineage>
        <taxon>Eukaryota</taxon>
        <taxon>Metazoa</taxon>
        <taxon>Spiralia</taxon>
        <taxon>Lophotrochozoa</taxon>
        <taxon>Platyhelminthes</taxon>
        <taxon>Monogenea</taxon>
        <taxon>Polyopisthocotylea</taxon>
        <taxon>Polystomatidea</taxon>
        <taxon>Polystomatidae</taxon>
        <taxon>Protopolystoma</taxon>
    </lineage>
</organism>
<dbReference type="OrthoDB" id="6247875at2759"/>
<feature type="compositionally biased region" description="Acidic residues" evidence="5">
    <location>
        <begin position="530"/>
        <end position="576"/>
    </location>
</feature>
<feature type="compositionally biased region" description="Low complexity" evidence="5">
    <location>
        <begin position="235"/>
        <end position="254"/>
    </location>
</feature>
<feature type="region of interest" description="Disordered" evidence="5">
    <location>
        <begin position="706"/>
        <end position="794"/>
    </location>
</feature>
<dbReference type="GO" id="GO:0001228">
    <property type="term" value="F:DNA-binding transcription activator activity, RNA polymerase II-specific"/>
    <property type="evidence" value="ECO:0007669"/>
    <property type="project" value="TreeGrafter"/>
</dbReference>
<dbReference type="CDD" id="cd22028">
    <property type="entry name" value="HMG-box_SoxA_SoxB_SoxG"/>
    <property type="match status" value="1"/>
</dbReference>
<dbReference type="SUPFAM" id="SSF47095">
    <property type="entry name" value="HMG-box"/>
    <property type="match status" value="1"/>
</dbReference>
<dbReference type="GO" id="GO:0000122">
    <property type="term" value="P:negative regulation of transcription by RNA polymerase II"/>
    <property type="evidence" value="ECO:0007669"/>
    <property type="project" value="TreeGrafter"/>
</dbReference>
<dbReference type="InterPro" id="IPR050140">
    <property type="entry name" value="SRY-related_HMG-box_TF-like"/>
</dbReference>
<dbReference type="Proteomes" id="UP000784294">
    <property type="component" value="Unassembled WGS sequence"/>
</dbReference>
<proteinExistence type="predicted"/>
<evidence type="ECO:0000256" key="1">
    <source>
        <dbReference type="ARBA" id="ARBA00004123"/>
    </source>
</evidence>
<evidence type="ECO:0000256" key="5">
    <source>
        <dbReference type="SAM" id="MobiDB-lite"/>
    </source>
</evidence>